<proteinExistence type="predicted"/>
<feature type="region of interest" description="Disordered" evidence="1">
    <location>
        <begin position="649"/>
        <end position="672"/>
    </location>
</feature>
<protein>
    <submittedName>
        <fullName evidence="2">Uncharacterized protein</fullName>
    </submittedName>
</protein>
<dbReference type="Proteomes" id="UP001189429">
    <property type="component" value="Unassembled WGS sequence"/>
</dbReference>
<sequence>MNTRRHMQVELEYCTGFKTKGVVRGVSGSAWLVKSNTPTGYPLRAITWGTRAVEETIHDKNEYIQLALRTGLTDCTIFVRNTPVVVLLWLMQYHNEFHKGARYSFCEMISETPDIEAKWLVYKNQRGVASRMGETVQIKNKDTNIMETKKLTYEQSYWRWISMNFGGKFTTFQVFDAAKIFEHNLNKFGLKDEFIQFCQAKCNFLSERFSTEVCVKVLHGISTLLAGGNLEGGLTATQLKTTVFETLKFCVPLGDTGDGTPPWIFDKFDVEAAWYILTPMAESKVYTKKPQFELKGKLLKTFPDLTVPQEQFDTLTTLTAGSEPQLACFADDVWRLIEHSIRIVDAFGVTDKLLSTSQTALIRKVASLSLEFCFAATLTLNNKTYTSWSRVRPQLQRLIVDAFLNAPPAGNSGVSGRDQAAAVIERIMSGTSLDDDEKESLNESSSRIAIFMDEPAMVDGLKAFLANNPPGVPLPMHVAYMRIVQDLCSELPRPREDGTGLPLQLPQLMAYIWAAVKKHVDPEWINAAADTVVAAAEHSGDVPSVITSVFANFKKAVDASHMRGEYVLAVVASTCGPPAFMAKPCDVCMKTALASMNIQTVAVALCDIDACQDSEDAWVRFWVDAIGKLAEASTDNYAAVMADLRTRHKPSRTPIATPSSDTQASSQTQEPQSASAVVAAAAQESQVAALPTPIMTLADIYELADAPILKEGGMEVSVGACYLGRVQRALEKIVWDMVDPSCFAEAVAIDLSKKGGEPVALEITAKLKLAFAGSVQLWQSPPTKKSFKLATALGSDMWLHGDAHSKITSECPVPAWMVGTTPKEAEANVELTYTHKVVYLDALSLCPCARDVADSLRIDMTVPHLTPLAARVGATATPGAPFVLKRFVAATKGRQTGAKRSAAAADLSGAAAVCSGPSAKAIQERLGAIAAQKAGGAPPAPKPK</sequence>
<feature type="compositionally biased region" description="Polar residues" evidence="1">
    <location>
        <begin position="654"/>
        <end position="671"/>
    </location>
</feature>
<evidence type="ECO:0000313" key="2">
    <source>
        <dbReference type="EMBL" id="CAK0831102.1"/>
    </source>
</evidence>
<evidence type="ECO:0000313" key="3">
    <source>
        <dbReference type="Proteomes" id="UP001189429"/>
    </source>
</evidence>
<reference evidence="2" key="1">
    <citation type="submission" date="2023-10" db="EMBL/GenBank/DDBJ databases">
        <authorList>
            <person name="Chen Y."/>
            <person name="Shah S."/>
            <person name="Dougan E. K."/>
            <person name="Thang M."/>
            <person name="Chan C."/>
        </authorList>
    </citation>
    <scope>NUCLEOTIDE SEQUENCE [LARGE SCALE GENOMIC DNA]</scope>
</reference>
<organism evidence="2 3">
    <name type="scientific">Prorocentrum cordatum</name>
    <dbReference type="NCBI Taxonomy" id="2364126"/>
    <lineage>
        <taxon>Eukaryota</taxon>
        <taxon>Sar</taxon>
        <taxon>Alveolata</taxon>
        <taxon>Dinophyceae</taxon>
        <taxon>Prorocentrales</taxon>
        <taxon>Prorocentraceae</taxon>
        <taxon>Prorocentrum</taxon>
    </lineage>
</organism>
<dbReference type="EMBL" id="CAUYUJ010011114">
    <property type="protein sequence ID" value="CAK0831102.1"/>
    <property type="molecule type" value="Genomic_DNA"/>
</dbReference>
<comment type="caution">
    <text evidence="2">The sequence shown here is derived from an EMBL/GenBank/DDBJ whole genome shotgun (WGS) entry which is preliminary data.</text>
</comment>
<keyword evidence="3" id="KW-1185">Reference proteome</keyword>
<feature type="non-terminal residue" evidence="2">
    <location>
        <position position="944"/>
    </location>
</feature>
<gene>
    <name evidence="2" type="ORF">PCOR1329_LOCUS29540</name>
</gene>
<name>A0ABN9SHF5_9DINO</name>
<accession>A0ABN9SHF5</accession>
<evidence type="ECO:0000256" key="1">
    <source>
        <dbReference type="SAM" id="MobiDB-lite"/>
    </source>
</evidence>